<dbReference type="GO" id="GO:0006085">
    <property type="term" value="P:acetyl-CoA biosynthetic process"/>
    <property type="evidence" value="ECO:0007669"/>
    <property type="project" value="TreeGrafter"/>
</dbReference>
<evidence type="ECO:0000256" key="6">
    <source>
        <dbReference type="SAM" id="MobiDB-lite"/>
    </source>
</evidence>
<feature type="domain" description="AMP-binding enzyme C-terminal" evidence="8">
    <location>
        <begin position="494"/>
        <end position="572"/>
    </location>
</feature>
<reference evidence="9 10" key="1">
    <citation type="journal article" date="2014" name="Int. J. Syst. Evol. Microbiol.">
        <title>Complete genome sequence of Corynebacterium casei LMG S-19264T (=DSM 44701T), isolated from a smear-ripened cheese.</title>
        <authorList>
            <consortium name="US DOE Joint Genome Institute (JGI-PGF)"/>
            <person name="Walter F."/>
            <person name="Albersmeier A."/>
            <person name="Kalinowski J."/>
            <person name="Ruckert C."/>
        </authorList>
    </citation>
    <scope>NUCLEOTIDE SEQUENCE [LARGE SCALE GENOMIC DNA]</scope>
    <source>
        <strain evidence="9 10">JCM 4490</strain>
    </source>
</reference>
<dbReference type="EMBL" id="BMUE01000004">
    <property type="protein sequence ID" value="GGW47675.1"/>
    <property type="molecule type" value="Genomic_DNA"/>
</dbReference>
<dbReference type="NCBIfam" id="NF003313">
    <property type="entry name" value="PRK04319.1"/>
    <property type="match status" value="1"/>
</dbReference>
<evidence type="ECO:0000256" key="3">
    <source>
        <dbReference type="ARBA" id="ARBA00022741"/>
    </source>
</evidence>
<evidence type="ECO:0000313" key="10">
    <source>
        <dbReference type="Proteomes" id="UP000620224"/>
    </source>
</evidence>
<keyword evidence="10" id="KW-1185">Reference proteome</keyword>
<evidence type="ECO:0000259" key="8">
    <source>
        <dbReference type="Pfam" id="PF13193"/>
    </source>
</evidence>
<evidence type="ECO:0000256" key="2">
    <source>
        <dbReference type="ARBA" id="ARBA00022598"/>
    </source>
</evidence>
<dbReference type="Gene3D" id="3.40.50.12780">
    <property type="entry name" value="N-terminal domain of ligase-like"/>
    <property type="match status" value="1"/>
</dbReference>
<dbReference type="GO" id="GO:0005829">
    <property type="term" value="C:cytosol"/>
    <property type="evidence" value="ECO:0007669"/>
    <property type="project" value="TreeGrafter"/>
</dbReference>
<organism evidence="9 10">
    <name type="scientific">Streptomyces lucensis JCM 4490</name>
    <dbReference type="NCBI Taxonomy" id="1306176"/>
    <lineage>
        <taxon>Bacteria</taxon>
        <taxon>Bacillati</taxon>
        <taxon>Actinomycetota</taxon>
        <taxon>Actinomycetes</taxon>
        <taxon>Kitasatosporales</taxon>
        <taxon>Streptomycetaceae</taxon>
        <taxon>Streptomyces</taxon>
    </lineage>
</organism>
<dbReference type="InterPro" id="IPR020845">
    <property type="entry name" value="AMP-binding_CS"/>
</dbReference>
<dbReference type="InterPro" id="IPR042099">
    <property type="entry name" value="ANL_N_sf"/>
</dbReference>
<evidence type="ECO:0000313" key="9">
    <source>
        <dbReference type="EMBL" id="GGW47675.1"/>
    </source>
</evidence>
<feature type="domain" description="AMP-dependent synthetase/ligase" evidence="7">
    <location>
        <begin position="57"/>
        <end position="444"/>
    </location>
</feature>
<keyword evidence="2 9" id="KW-0436">Ligase</keyword>
<keyword evidence="5" id="KW-0007">Acetylation</keyword>
<dbReference type="Pfam" id="PF13193">
    <property type="entry name" value="AMP-binding_C"/>
    <property type="match status" value="1"/>
</dbReference>
<dbReference type="PANTHER" id="PTHR24095:SF14">
    <property type="entry name" value="ACETYL-COENZYME A SYNTHETASE 1"/>
    <property type="match status" value="1"/>
</dbReference>
<comment type="caution">
    <text evidence="9">The sequence shown here is derived from an EMBL/GenBank/DDBJ whole genome shotgun (WGS) entry which is preliminary data.</text>
</comment>
<keyword evidence="3" id="KW-0547">Nucleotide-binding</keyword>
<evidence type="ECO:0000256" key="1">
    <source>
        <dbReference type="ARBA" id="ARBA00013275"/>
    </source>
</evidence>
<proteinExistence type="predicted"/>
<sequence>MRRETIRKESLPRTAPHLGDYGKECAGFSWQAARGGLQGLPGGRGLNIAHEAVDRHAASDRATAVALRCVGRDDRVTSVTYADLSRSTARFANVLRGLGIGHGDRVVTLLGRCPELYTVVLGTLKNTSVLCPLFPAFGPDPVFQRMTLGDARVLVTTAELYRGKVAARRGALAALSHVLIVGEGADDLPGTLGLAALMADAADTFTIPPTSPHDMALLHFTSGTTGVPKGAVHVHEAAVAHYASALYALDLHADDVFWCTADPGWVTGMSYGIIAPLLHGVTVVVDEGDYDARRWYRVLAEQRVSVWYTAPTALRELMRTTPRAGPYDLPRSFDLNALRFVASTDEPLDPEAVVWGRDVLGLPVHDNWWQTETGAIMIANFAGCDIRPGSMGRPLPGVRAAVLRRGEDGRAEVAGGHVTVLEEPGVVGELALRPCWPSMFRGYLHDEPRTAAAFADGWYLTGDLVRRDADGWYWFVGRADDVITSAGHLVGPFEVESALMEHPAVAESGVVGRPDPVAGNIVKAFVTLRPGFDATTATRRELLAFARRRLGPAVAPREIAFDQHLPHTRSGKVMRRLLRARELGLPEGDTSTLEHYAPQASRASGAAAATPEARPSGPDNC</sequence>
<protein>
    <recommendedName>
        <fullName evidence="1">acetate--CoA ligase</fullName>
        <ecNumber evidence="1">6.2.1.1</ecNumber>
    </recommendedName>
</protein>
<name>A0A918MPQ3_9ACTN</name>
<keyword evidence="4" id="KW-0067">ATP-binding</keyword>
<dbReference type="GO" id="GO:0003987">
    <property type="term" value="F:acetate-CoA ligase activity"/>
    <property type="evidence" value="ECO:0007669"/>
    <property type="project" value="UniProtKB-EC"/>
</dbReference>
<evidence type="ECO:0000259" key="7">
    <source>
        <dbReference type="Pfam" id="PF00501"/>
    </source>
</evidence>
<dbReference type="InterPro" id="IPR045851">
    <property type="entry name" value="AMP-bd_C_sf"/>
</dbReference>
<dbReference type="AlphaFoldDB" id="A0A918MPQ3"/>
<dbReference type="EC" id="6.2.1.1" evidence="1"/>
<evidence type="ECO:0000256" key="5">
    <source>
        <dbReference type="ARBA" id="ARBA00022990"/>
    </source>
</evidence>
<dbReference type="RefSeq" id="WP_190015369.1">
    <property type="nucleotide sequence ID" value="NZ_BMUE01000004.1"/>
</dbReference>
<feature type="region of interest" description="Disordered" evidence="6">
    <location>
        <begin position="588"/>
        <end position="621"/>
    </location>
</feature>
<dbReference type="InterPro" id="IPR000873">
    <property type="entry name" value="AMP-dep_synth/lig_dom"/>
</dbReference>
<dbReference type="Gene3D" id="3.30.300.30">
    <property type="match status" value="1"/>
</dbReference>
<accession>A0A918MPQ3</accession>
<dbReference type="Pfam" id="PF00501">
    <property type="entry name" value="AMP-binding"/>
    <property type="match status" value="1"/>
</dbReference>
<dbReference type="PROSITE" id="PS00455">
    <property type="entry name" value="AMP_BINDING"/>
    <property type="match status" value="1"/>
</dbReference>
<dbReference type="SUPFAM" id="SSF56801">
    <property type="entry name" value="Acetyl-CoA synthetase-like"/>
    <property type="match status" value="1"/>
</dbReference>
<dbReference type="GO" id="GO:0005524">
    <property type="term" value="F:ATP binding"/>
    <property type="evidence" value="ECO:0007669"/>
    <property type="project" value="UniProtKB-KW"/>
</dbReference>
<dbReference type="InterPro" id="IPR025110">
    <property type="entry name" value="AMP-bd_C"/>
</dbReference>
<dbReference type="Proteomes" id="UP000620224">
    <property type="component" value="Unassembled WGS sequence"/>
</dbReference>
<feature type="compositionally biased region" description="Low complexity" evidence="6">
    <location>
        <begin position="597"/>
        <end position="621"/>
    </location>
</feature>
<dbReference type="PANTHER" id="PTHR24095">
    <property type="entry name" value="ACETYL-COENZYME A SYNTHETASE"/>
    <property type="match status" value="1"/>
</dbReference>
<gene>
    <name evidence="9" type="ORF">GCM10010503_25700</name>
</gene>
<evidence type="ECO:0000256" key="4">
    <source>
        <dbReference type="ARBA" id="ARBA00022840"/>
    </source>
</evidence>